<evidence type="ECO:0000313" key="2">
    <source>
        <dbReference type="EMBL" id="KRQ92923.1"/>
    </source>
</evidence>
<proteinExistence type="predicted"/>
<dbReference type="OrthoDB" id="7916728at2"/>
<dbReference type="AlphaFoldDB" id="A0A0R3KBU4"/>
<organism evidence="2 3">
    <name type="scientific">Bradyrhizobium jicamae</name>
    <dbReference type="NCBI Taxonomy" id="280332"/>
    <lineage>
        <taxon>Bacteria</taxon>
        <taxon>Pseudomonadati</taxon>
        <taxon>Pseudomonadota</taxon>
        <taxon>Alphaproteobacteria</taxon>
        <taxon>Hyphomicrobiales</taxon>
        <taxon>Nitrobacteraceae</taxon>
        <taxon>Bradyrhizobium</taxon>
    </lineage>
</organism>
<protein>
    <recommendedName>
        <fullName evidence="4">Ribbon-helix-helix protein CopG domain-containing protein</fullName>
    </recommendedName>
</protein>
<evidence type="ECO:0008006" key="4">
    <source>
        <dbReference type="Google" id="ProtNLM"/>
    </source>
</evidence>
<gene>
    <name evidence="2" type="ORF">CQ12_30365</name>
</gene>
<keyword evidence="3" id="KW-1185">Reference proteome</keyword>
<evidence type="ECO:0000256" key="1">
    <source>
        <dbReference type="SAM" id="MobiDB-lite"/>
    </source>
</evidence>
<dbReference type="Proteomes" id="UP000050863">
    <property type="component" value="Unassembled WGS sequence"/>
</dbReference>
<evidence type="ECO:0000313" key="3">
    <source>
        <dbReference type="Proteomes" id="UP000050863"/>
    </source>
</evidence>
<dbReference type="EMBL" id="LLXZ01000231">
    <property type="protein sequence ID" value="KRQ92923.1"/>
    <property type="molecule type" value="Genomic_DNA"/>
</dbReference>
<sequence length="66" mass="7266">MKKSISVNKNPVGRPKKKGGSYPVSAVRLPPATAEAVDKWARQQEDAPVRSEAIRRLVELGLKVKK</sequence>
<accession>A0A0R3KBU4</accession>
<dbReference type="RefSeq" id="WP_057840878.1">
    <property type="nucleotide sequence ID" value="NZ_LLXZ01000231.1"/>
</dbReference>
<comment type="caution">
    <text evidence="2">The sequence shown here is derived from an EMBL/GenBank/DDBJ whole genome shotgun (WGS) entry which is preliminary data.</text>
</comment>
<reference evidence="2 3" key="1">
    <citation type="submission" date="2014-03" db="EMBL/GenBank/DDBJ databases">
        <title>Bradyrhizobium valentinum sp. nov., isolated from effective nodules of Lupinus mariae-josephae, a lupine endemic of basic-lime soils in Eastern Spain.</title>
        <authorList>
            <person name="Duran D."/>
            <person name="Rey L."/>
            <person name="Navarro A."/>
            <person name="Busquets A."/>
            <person name="Imperial J."/>
            <person name="Ruiz-Argueso T."/>
        </authorList>
    </citation>
    <scope>NUCLEOTIDE SEQUENCE [LARGE SCALE GENOMIC DNA]</scope>
    <source>
        <strain evidence="2 3">PAC68</strain>
    </source>
</reference>
<feature type="region of interest" description="Disordered" evidence="1">
    <location>
        <begin position="1"/>
        <end position="26"/>
    </location>
</feature>
<name>A0A0R3KBU4_9BRAD</name>